<keyword evidence="2" id="KW-1185">Reference proteome</keyword>
<evidence type="ECO:0000313" key="1">
    <source>
        <dbReference type="EMBL" id="KAF2715896.1"/>
    </source>
</evidence>
<sequence>MSFLDKNEGDDDAAPRSAGVVSRIYEKWGKAAIAGFQPVPDLLLKNQVALGLTPTDITVLLNVMMHWWYPEKMPFPRPTTIAKRMGVNVRTVQRSLSAMEEAGIIGRISSKNGPSYINPEPLVKRLSELADHDKDYQIRAKKLEE</sequence>
<evidence type="ECO:0008006" key="3">
    <source>
        <dbReference type="Google" id="ProtNLM"/>
    </source>
</evidence>
<gene>
    <name evidence="1" type="ORF">K431DRAFT_299108</name>
</gene>
<reference evidence="1" key="1">
    <citation type="journal article" date="2020" name="Stud. Mycol.">
        <title>101 Dothideomycetes genomes: a test case for predicting lifestyles and emergence of pathogens.</title>
        <authorList>
            <person name="Haridas S."/>
            <person name="Albert R."/>
            <person name="Binder M."/>
            <person name="Bloem J."/>
            <person name="Labutti K."/>
            <person name="Salamov A."/>
            <person name="Andreopoulos B."/>
            <person name="Baker S."/>
            <person name="Barry K."/>
            <person name="Bills G."/>
            <person name="Bluhm B."/>
            <person name="Cannon C."/>
            <person name="Castanera R."/>
            <person name="Culley D."/>
            <person name="Daum C."/>
            <person name="Ezra D."/>
            <person name="Gonzalez J."/>
            <person name="Henrissat B."/>
            <person name="Kuo A."/>
            <person name="Liang C."/>
            <person name="Lipzen A."/>
            <person name="Lutzoni F."/>
            <person name="Magnuson J."/>
            <person name="Mondo S."/>
            <person name="Nolan M."/>
            <person name="Ohm R."/>
            <person name="Pangilinan J."/>
            <person name="Park H.-J."/>
            <person name="Ramirez L."/>
            <person name="Alfaro M."/>
            <person name="Sun H."/>
            <person name="Tritt A."/>
            <person name="Yoshinaga Y."/>
            <person name="Zwiers L.-H."/>
            <person name="Turgeon B."/>
            <person name="Goodwin S."/>
            <person name="Spatafora J."/>
            <person name="Crous P."/>
            <person name="Grigoriev I."/>
        </authorList>
    </citation>
    <scope>NUCLEOTIDE SEQUENCE</scope>
    <source>
        <strain evidence="1">CBS 116435</strain>
    </source>
</reference>
<dbReference type="Gene3D" id="1.10.10.10">
    <property type="entry name" value="Winged helix-like DNA-binding domain superfamily/Winged helix DNA-binding domain"/>
    <property type="match status" value="1"/>
</dbReference>
<accession>A0A9P4PZT4</accession>
<organism evidence="1 2">
    <name type="scientific">Polychaeton citri CBS 116435</name>
    <dbReference type="NCBI Taxonomy" id="1314669"/>
    <lineage>
        <taxon>Eukaryota</taxon>
        <taxon>Fungi</taxon>
        <taxon>Dikarya</taxon>
        <taxon>Ascomycota</taxon>
        <taxon>Pezizomycotina</taxon>
        <taxon>Dothideomycetes</taxon>
        <taxon>Dothideomycetidae</taxon>
        <taxon>Capnodiales</taxon>
        <taxon>Capnodiaceae</taxon>
        <taxon>Polychaeton</taxon>
    </lineage>
</organism>
<evidence type="ECO:0000313" key="2">
    <source>
        <dbReference type="Proteomes" id="UP000799441"/>
    </source>
</evidence>
<dbReference type="EMBL" id="MU003931">
    <property type="protein sequence ID" value="KAF2715896.1"/>
    <property type="molecule type" value="Genomic_DNA"/>
</dbReference>
<dbReference type="InterPro" id="IPR036390">
    <property type="entry name" value="WH_DNA-bd_sf"/>
</dbReference>
<dbReference type="AlphaFoldDB" id="A0A9P4PZT4"/>
<dbReference type="Proteomes" id="UP000799441">
    <property type="component" value="Unassembled WGS sequence"/>
</dbReference>
<comment type="caution">
    <text evidence="1">The sequence shown here is derived from an EMBL/GenBank/DDBJ whole genome shotgun (WGS) entry which is preliminary data.</text>
</comment>
<dbReference type="Pfam" id="PF13730">
    <property type="entry name" value="HTH_36"/>
    <property type="match status" value="1"/>
</dbReference>
<name>A0A9P4PZT4_9PEZI</name>
<dbReference type="SUPFAM" id="SSF46785">
    <property type="entry name" value="Winged helix' DNA-binding domain"/>
    <property type="match status" value="1"/>
</dbReference>
<dbReference type="InterPro" id="IPR036388">
    <property type="entry name" value="WH-like_DNA-bd_sf"/>
</dbReference>
<protein>
    <recommendedName>
        <fullName evidence="3">Helix-turn-helix domain-containing protein</fullName>
    </recommendedName>
</protein>
<proteinExistence type="predicted"/>